<evidence type="ECO:0000313" key="2">
    <source>
        <dbReference type="Proteomes" id="UP001156669"/>
    </source>
</evidence>
<evidence type="ECO:0000313" key="1">
    <source>
        <dbReference type="EMBL" id="GLR05794.1"/>
    </source>
</evidence>
<reference evidence="2" key="1">
    <citation type="journal article" date="2019" name="Int. J. Syst. Evol. Microbiol.">
        <title>The Global Catalogue of Microorganisms (GCM) 10K type strain sequencing project: providing services to taxonomists for standard genome sequencing and annotation.</title>
        <authorList>
            <consortium name="The Broad Institute Genomics Platform"/>
            <consortium name="The Broad Institute Genome Sequencing Center for Infectious Disease"/>
            <person name="Wu L."/>
            <person name="Ma J."/>
        </authorList>
    </citation>
    <scope>NUCLEOTIDE SEQUENCE [LARGE SCALE GENOMIC DNA]</scope>
    <source>
        <strain evidence="2">NBRC 110633</strain>
    </source>
</reference>
<protein>
    <submittedName>
        <fullName evidence="1">Uncharacterized protein</fullName>
    </submittedName>
</protein>
<organism evidence="1 2">
    <name type="scientific">Vibrio hyugaensis</name>
    <dbReference type="NCBI Taxonomy" id="1534743"/>
    <lineage>
        <taxon>Bacteria</taxon>
        <taxon>Pseudomonadati</taxon>
        <taxon>Pseudomonadota</taxon>
        <taxon>Gammaproteobacteria</taxon>
        <taxon>Vibrionales</taxon>
        <taxon>Vibrionaceae</taxon>
        <taxon>Vibrio</taxon>
    </lineage>
</organism>
<proteinExistence type="predicted"/>
<name>A0ABQ5Y6X5_9VIBR</name>
<keyword evidence="2" id="KW-1185">Reference proteome</keyword>
<accession>A0ABQ5Y6X5</accession>
<dbReference type="Proteomes" id="UP001156669">
    <property type="component" value="Unassembled WGS sequence"/>
</dbReference>
<comment type="caution">
    <text evidence="1">The sequence shown here is derived from an EMBL/GenBank/DDBJ whole genome shotgun (WGS) entry which is preliminary data.</text>
</comment>
<dbReference type="EMBL" id="BSOE01000054">
    <property type="protein sequence ID" value="GLR05794.1"/>
    <property type="molecule type" value="Genomic_DNA"/>
</dbReference>
<sequence>MGEKYDSLGIPTTISKKIALKEYNMAEPPTGPKLSVTNLAMPSKQLQERMAIQP</sequence>
<gene>
    <name evidence="1" type="ORF">GCM10007906_33820</name>
</gene>